<comment type="caution">
    <text evidence="2">The sequence shown here is derived from an EMBL/GenBank/DDBJ whole genome shotgun (WGS) entry which is preliminary data.</text>
</comment>
<reference evidence="2 3" key="1">
    <citation type="submission" date="2020-08" db="EMBL/GenBank/DDBJ databases">
        <title>Genomic Encyclopedia of Type Strains, Phase IV (KMG-IV): sequencing the most valuable type-strain genomes for metagenomic binning, comparative biology and taxonomic classification.</title>
        <authorList>
            <person name="Goeker M."/>
        </authorList>
    </citation>
    <scope>NUCLEOTIDE SEQUENCE [LARGE SCALE GENOMIC DNA]</scope>
    <source>
        <strain evidence="2 3">DSM 44197</strain>
    </source>
</reference>
<evidence type="ECO:0000313" key="3">
    <source>
        <dbReference type="Proteomes" id="UP000572680"/>
    </source>
</evidence>
<dbReference type="EMBL" id="JACJIA010000001">
    <property type="protein sequence ID" value="MBA8949476.1"/>
    <property type="molecule type" value="Genomic_DNA"/>
</dbReference>
<dbReference type="AlphaFoldDB" id="A0A7W3LJU3"/>
<gene>
    <name evidence="2" type="ORF">HNR61_001074</name>
</gene>
<keyword evidence="3" id="KW-1185">Reference proteome</keyword>
<dbReference type="Proteomes" id="UP000572680">
    <property type="component" value="Unassembled WGS sequence"/>
</dbReference>
<organism evidence="2 3">
    <name type="scientific">Actinomadura namibiensis</name>
    <dbReference type="NCBI Taxonomy" id="182080"/>
    <lineage>
        <taxon>Bacteria</taxon>
        <taxon>Bacillati</taxon>
        <taxon>Actinomycetota</taxon>
        <taxon>Actinomycetes</taxon>
        <taxon>Streptosporangiales</taxon>
        <taxon>Thermomonosporaceae</taxon>
        <taxon>Actinomadura</taxon>
    </lineage>
</organism>
<feature type="domain" description="DUF6891" evidence="1">
    <location>
        <begin position="31"/>
        <end position="166"/>
    </location>
</feature>
<evidence type="ECO:0000259" key="1">
    <source>
        <dbReference type="Pfam" id="PF21831"/>
    </source>
</evidence>
<dbReference type="Pfam" id="PF21831">
    <property type="entry name" value="DUF6891"/>
    <property type="match status" value="1"/>
</dbReference>
<name>A0A7W3LJU3_ACTNM</name>
<proteinExistence type="predicted"/>
<dbReference type="InterPro" id="IPR054186">
    <property type="entry name" value="DUF6891"/>
</dbReference>
<dbReference type="RefSeq" id="WP_182841896.1">
    <property type="nucleotide sequence ID" value="NZ_BAAALP010000013.1"/>
</dbReference>
<sequence>MTDDLLEAEVRVALALGEDDHDTLVAGLAGEHPAAARAVAAGFAAYRREQRGWGDRMTDTERFLAACRDLDAAGIAARADYTCCRECGLRGVAVEAQDVRGYVFCHRRGVRAAARGEGLALVYGTLAGDPAAIAGEVAAALTGRGLAAPVPRDGDLWLPLTWRRRRYGRLDRWPGAPEAERGPLTVSFHDEARERSEEEQPMSFAACRGVLYDLVPVPGSFLVCAGASGAVAQAVWEPGPRLWMEAPDGAARRSHGRHVTPDEAVSVIRALAERDRVTLGELGPLEVVHW</sequence>
<accession>A0A7W3LJU3</accession>
<protein>
    <recommendedName>
        <fullName evidence="1">DUF6891 domain-containing protein</fullName>
    </recommendedName>
</protein>
<evidence type="ECO:0000313" key="2">
    <source>
        <dbReference type="EMBL" id="MBA8949476.1"/>
    </source>
</evidence>